<dbReference type="InterPro" id="IPR001650">
    <property type="entry name" value="Helicase_C-like"/>
</dbReference>
<dbReference type="EMBL" id="QGDQ01000013">
    <property type="protein sequence ID" value="PWJ53335.1"/>
    <property type="molecule type" value="Genomic_DNA"/>
</dbReference>
<keyword evidence="6" id="KW-1185">Reference proteome</keyword>
<dbReference type="PANTHER" id="PTHR47957">
    <property type="entry name" value="ATP-DEPENDENT HELICASE HRQ1"/>
    <property type="match status" value="1"/>
</dbReference>
<dbReference type="PROSITE" id="PS51192">
    <property type="entry name" value="HELICASE_ATP_BIND_1"/>
    <property type="match status" value="1"/>
</dbReference>
<dbReference type="SMART" id="SM00487">
    <property type="entry name" value="DEXDc"/>
    <property type="match status" value="1"/>
</dbReference>
<dbReference type="Pfam" id="PF00270">
    <property type="entry name" value="DEAD"/>
    <property type="match status" value="1"/>
</dbReference>
<dbReference type="GO" id="GO:0036297">
    <property type="term" value="P:interstrand cross-link repair"/>
    <property type="evidence" value="ECO:0007669"/>
    <property type="project" value="TreeGrafter"/>
</dbReference>
<dbReference type="GO" id="GO:0003676">
    <property type="term" value="F:nucleic acid binding"/>
    <property type="evidence" value="ECO:0007669"/>
    <property type="project" value="InterPro"/>
</dbReference>
<feature type="domain" description="Helicase ATP-binding" evidence="3">
    <location>
        <begin position="80"/>
        <end position="266"/>
    </location>
</feature>
<evidence type="ECO:0000313" key="5">
    <source>
        <dbReference type="EMBL" id="PWJ53335.1"/>
    </source>
</evidence>
<dbReference type="PROSITE" id="PS51194">
    <property type="entry name" value="HELICASE_CTER"/>
    <property type="match status" value="1"/>
</dbReference>
<dbReference type="GO" id="GO:0005524">
    <property type="term" value="F:ATP binding"/>
    <property type="evidence" value="ECO:0007669"/>
    <property type="project" value="UniProtKB-KW"/>
</dbReference>
<keyword evidence="5" id="KW-0378">Hydrolase</keyword>
<dbReference type="PANTHER" id="PTHR47957:SF3">
    <property type="entry name" value="ATP-DEPENDENT HELICASE HRQ1"/>
    <property type="match status" value="1"/>
</dbReference>
<gene>
    <name evidence="5" type="ORF">BXY45_11394</name>
</gene>
<sequence length="830" mass="87021">MHEEARREHPLGGAPAADALGAAAHLLAGPGRRERVLHEHTSPARTGTTAAWPGWVHPALRASLEASGVSSLWEHQVRAAEAARAGRHVVVSTGTASGKSLAYLLPALTAVAEGAAEPGGPASSRATSLYLSPTKALAADQLQVVRRLAVPGVRAATYDGDVPPEERRWVRDHANHVLTNPDMLHRSLLPGHPRWQRFLRALRVVVVDECHHYRGLFGSHVANVLRRLRRLALAAGADPVFVLASATAAEPALTASRLIGVPASHIVAVTEDTARRGATRFWMWEPPLLPGTGEKGAPTRRSATAEAADLLTDLVAGGVRTVAFTRSRRGAEAVAATARRALAEVDPALPGRVAAYRSGFLPEERRELERRLRAGDLLGVASTSALELGVDVSGLDAVVVAGWPGTRSALWQRAGRAGRSGTDALAVFVAEDDPLDTYVVHHPEVVLGAPVESTVLDPGNPYVLGPHLCAAAAERPLTTDDLPLFGSAAEPVLRHLVAGGLLRRRPGGWFWTRRERAADLADLRGAGGEPVRLVEATTGRVLGTVDAGSAHHTVHPGAVYVHQGETHVVEALDEEGSVALLHREEVDHTTSARTTTDVRILAEQQRRDWGPVAVCSGAVEVTTQVTSYLRRRATTGQVLGEEPLDLPARTLRTAAVWWTVPPDLLEEAGVTAADLPGAAHAAEHAAIGLLPLVATCDRWDVGGVSTALHPDTGLPTVVVHDAAPGGAGFADRGFAAAATWLGATADLVAACECPAGCPSCVQSPKCGNGNEPLDKAGALRLLRLVLTHADDDAGAGSPSAAEAPLVVDLRDAPTDAPDALVQRAASADRD</sequence>
<dbReference type="InterPro" id="IPR018973">
    <property type="entry name" value="MZB"/>
</dbReference>
<dbReference type="Pfam" id="PF00271">
    <property type="entry name" value="Helicase_C"/>
    <property type="match status" value="1"/>
</dbReference>
<dbReference type="GO" id="GO:0006289">
    <property type="term" value="P:nucleotide-excision repair"/>
    <property type="evidence" value="ECO:0007669"/>
    <property type="project" value="TreeGrafter"/>
</dbReference>
<keyword evidence="1" id="KW-0547">Nucleotide-binding</keyword>
<reference evidence="5 6" key="1">
    <citation type="submission" date="2018-03" db="EMBL/GenBank/DDBJ databases">
        <title>Genomic Encyclopedia of Archaeal and Bacterial Type Strains, Phase II (KMG-II): from individual species to whole genera.</title>
        <authorList>
            <person name="Goeker M."/>
        </authorList>
    </citation>
    <scope>NUCLEOTIDE SEQUENCE [LARGE SCALE GENOMIC DNA]</scope>
    <source>
        <strain evidence="5 6">DSM 44889</strain>
    </source>
</reference>
<dbReference type="AlphaFoldDB" id="A0A316A6K6"/>
<dbReference type="InterPro" id="IPR014001">
    <property type="entry name" value="Helicase_ATP-bd"/>
</dbReference>
<dbReference type="NCBIfam" id="TIGR03817">
    <property type="entry name" value="DECH_helic"/>
    <property type="match status" value="1"/>
</dbReference>
<dbReference type="SMART" id="SM00490">
    <property type="entry name" value="HELICc"/>
    <property type="match status" value="1"/>
</dbReference>
<dbReference type="SUPFAM" id="SSF52540">
    <property type="entry name" value="P-loop containing nucleoside triphosphate hydrolases"/>
    <property type="match status" value="1"/>
</dbReference>
<feature type="domain" description="Helicase C-terminal" evidence="4">
    <location>
        <begin position="306"/>
        <end position="462"/>
    </location>
</feature>
<comment type="caution">
    <text evidence="5">The sequence shown here is derived from an EMBL/GenBank/DDBJ whole genome shotgun (WGS) entry which is preliminary data.</text>
</comment>
<organism evidence="5 6">
    <name type="scientific">Quadrisphaera granulorum</name>
    <dbReference type="NCBI Taxonomy" id="317664"/>
    <lineage>
        <taxon>Bacteria</taxon>
        <taxon>Bacillati</taxon>
        <taxon>Actinomycetota</taxon>
        <taxon>Actinomycetes</taxon>
        <taxon>Kineosporiales</taxon>
        <taxon>Kineosporiaceae</taxon>
        <taxon>Quadrisphaera</taxon>
    </lineage>
</organism>
<dbReference type="InterPro" id="IPR055227">
    <property type="entry name" value="HRQ1_WHD"/>
</dbReference>
<dbReference type="CDD" id="cd17923">
    <property type="entry name" value="DEXHc_Hrq1-like"/>
    <property type="match status" value="1"/>
</dbReference>
<evidence type="ECO:0000256" key="2">
    <source>
        <dbReference type="ARBA" id="ARBA00022840"/>
    </source>
</evidence>
<evidence type="ECO:0000256" key="1">
    <source>
        <dbReference type="ARBA" id="ARBA00022741"/>
    </source>
</evidence>
<evidence type="ECO:0000259" key="4">
    <source>
        <dbReference type="PROSITE" id="PS51194"/>
    </source>
</evidence>
<dbReference type="CDD" id="cd18797">
    <property type="entry name" value="SF2_C_Hrq"/>
    <property type="match status" value="1"/>
</dbReference>
<dbReference type="Pfam" id="PF09369">
    <property type="entry name" value="MZB"/>
    <property type="match status" value="1"/>
</dbReference>
<protein>
    <submittedName>
        <fullName evidence="5">DEAD/DEAH box helicase domain-containing protein</fullName>
    </submittedName>
</protein>
<keyword evidence="2" id="KW-0067">ATP-binding</keyword>
<dbReference type="Gene3D" id="3.40.50.300">
    <property type="entry name" value="P-loop containing nucleotide triphosphate hydrolases"/>
    <property type="match status" value="2"/>
</dbReference>
<keyword evidence="5" id="KW-0347">Helicase</keyword>
<dbReference type="Pfam" id="PF22982">
    <property type="entry name" value="WHD_HRQ1"/>
    <property type="match status" value="1"/>
</dbReference>
<name>A0A316A6K6_9ACTN</name>
<proteinExistence type="predicted"/>
<accession>A0A316A6K6</accession>
<dbReference type="InterPro" id="IPR027417">
    <property type="entry name" value="P-loop_NTPase"/>
</dbReference>
<dbReference type="Proteomes" id="UP000245469">
    <property type="component" value="Unassembled WGS sequence"/>
</dbReference>
<evidence type="ECO:0000313" key="6">
    <source>
        <dbReference type="Proteomes" id="UP000245469"/>
    </source>
</evidence>
<dbReference type="OrthoDB" id="143059at2"/>
<dbReference type="InterPro" id="IPR011545">
    <property type="entry name" value="DEAD/DEAH_box_helicase_dom"/>
</dbReference>
<dbReference type="RefSeq" id="WP_109774681.1">
    <property type="nucleotide sequence ID" value="NZ_QGDQ01000013.1"/>
</dbReference>
<dbReference type="InterPro" id="IPR022307">
    <property type="entry name" value="Helicase_put_actinobac"/>
</dbReference>
<dbReference type="GO" id="GO:0043138">
    <property type="term" value="F:3'-5' DNA helicase activity"/>
    <property type="evidence" value="ECO:0007669"/>
    <property type="project" value="TreeGrafter"/>
</dbReference>
<evidence type="ECO:0000259" key="3">
    <source>
        <dbReference type="PROSITE" id="PS51192"/>
    </source>
</evidence>